<organism evidence="2 3">
    <name type="scientific">Flavobacterium lacus</name>
    <dbReference type="NCBI Taxonomy" id="1353778"/>
    <lineage>
        <taxon>Bacteria</taxon>
        <taxon>Pseudomonadati</taxon>
        <taxon>Bacteroidota</taxon>
        <taxon>Flavobacteriia</taxon>
        <taxon>Flavobacteriales</taxon>
        <taxon>Flavobacteriaceae</taxon>
        <taxon>Flavobacterium</taxon>
    </lineage>
</organism>
<name>A0A328X695_9FLAO</name>
<keyword evidence="3" id="KW-1185">Reference proteome</keyword>
<dbReference type="Proteomes" id="UP000249518">
    <property type="component" value="Unassembled WGS sequence"/>
</dbReference>
<evidence type="ECO:0000313" key="2">
    <source>
        <dbReference type="EMBL" id="RAR50858.1"/>
    </source>
</evidence>
<feature type="domain" description="Helix-turn-helix" evidence="1">
    <location>
        <begin position="139"/>
        <end position="181"/>
    </location>
</feature>
<dbReference type="InterPro" id="IPR010093">
    <property type="entry name" value="SinI_DNA-bd"/>
</dbReference>
<dbReference type="EMBL" id="QLSV01000001">
    <property type="protein sequence ID" value="RAR50858.1"/>
    <property type="molecule type" value="Genomic_DNA"/>
</dbReference>
<accession>A0A328X695</accession>
<reference evidence="2 3" key="1">
    <citation type="submission" date="2018-06" db="EMBL/GenBank/DDBJ databases">
        <title>Genomic Encyclopedia of Type Strains, Phase III (KMG-III): the genomes of soil and plant-associated and newly described type strains.</title>
        <authorList>
            <person name="Whitman W."/>
        </authorList>
    </citation>
    <scope>NUCLEOTIDE SEQUENCE [LARGE SCALE GENOMIC DNA]</scope>
    <source>
        <strain evidence="2 3">CGMCC 1.12504</strain>
    </source>
</reference>
<evidence type="ECO:0000259" key="1">
    <source>
        <dbReference type="Pfam" id="PF12728"/>
    </source>
</evidence>
<evidence type="ECO:0000313" key="3">
    <source>
        <dbReference type="Proteomes" id="UP000249518"/>
    </source>
</evidence>
<dbReference type="RefSeq" id="WP_112084462.1">
    <property type="nucleotide sequence ID" value="NZ_QLSV01000001.1"/>
</dbReference>
<dbReference type="InterPro" id="IPR041657">
    <property type="entry name" value="HTH_17"/>
</dbReference>
<gene>
    <name evidence="2" type="ORF">B0I10_10126</name>
</gene>
<dbReference type="GO" id="GO:0003677">
    <property type="term" value="F:DNA binding"/>
    <property type="evidence" value="ECO:0007669"/>
    <property type="project" value="InterPro"/>
</dbReference>
<protein>
    <submittedName>
        <fullName evidence="2">Excisionase family DNA binding protein</fullName>
    </submittedName>
</protein>
<dbReference type="OrthoDB" id="1003442at2"/>
<comment type="caution">
    <text evidence="2">The sequence shown here is derived from an EMBL/GenBank/DDBJ whole genome shotgun (WGS) entry which is preliminary data.</text>
</comment>
<dbReference type="Pfam" id="PF12728">
    <property type="entry name" value="HTH_17"/>
    <property type="match status" value="2"/>
</dbReference>
<feature type="domain" description="Helix-turn-helix" evidence="1">
    <location>
        <begin position="68"/>
        <end position="112"/>
    </location>
</feature>
<dbReference type="AlphaFoldDB" id="A0A328X695"/>
<proteinExistence type="predicted"/>
<dbReference type="NCBIfam" id="TIGR01764">
    <property type="entry name" value="excise"/>
    <property type="match status" value="1"/>
</dbReference>
<sequence>MSSNLSIKKRCEHCKNEFFAKTTKTRYCSLDCNRKHYKILAKQKKVSVVETAIKFKINDITEINKKDFLTVKEAAFILSMSLRTIYRLVENKEINAYNFGVRKTLIRRKDIDFYFDLSMNNIDINKDHLKNMITTENSYSINEASEKYNISTSALYNLINRLEIPKKQYGKFVLVKKADIDSIFVKHD</sequence>